<keyword evidence="5" id="KW-0862">Zinc</keyword>
<comment type="caution">
    <text evidence="13">The sequence shown here is derived from an EMBL/GenBank/DDBJ whole genome shotgun (WGS) entry which is preliminary data.</text>
</comment>
<feature type="compositionally biased region" description="Low complexity" evidence="9">
    <location>
        <begin position="360"/>
        <end position="374"/>
    </location>
</feature>
<dbReference type="SUPFAM" id="SSF57850">
    <property type="entry name" value="RING/U-box"/>
    <property type="match status" value="1"/>
</dbReference>
<evidence type="ECO:0000256" key="1">
    <source>
        <dbReference type="ARBA" id="ARBA00004370"/>
    </source>
</evidence>
<evidence type="ECO:0000313" key="13">
    <source>
        <dbReference type="EMBL" id="CAB3403262.1"/>
    </source>
</evidence>
<dbReference type="PANTHER" id="PTHR46539:SF23">
    <property type="entry name" value="RING-TYPE DOMAIN-CONTAINING PROTEIN"/>
    <property type="match status" value="1"/>
</dbReference>
<feature type="domain" description="RING-type" evidence="12">
    <location>
        <begin position="224"/>
        <end position="265"/>
    </location>
</feature>
<evidence type="ECO:0000256" key="10">
    <source>
        <dbReference type="SAM" id="Phobius"/>
    </source>
</evidence>
<feature type="region of interest" description="Disordered" evidence="9">
    <location>
        <begin position="354"/>
        <end position="397"/>
    </location>
</feature>
<evidence type="ECO:0000256" key="5">
    <source>
        <dbReference type="ARBA" id="ARBA00022833"/>
    </source>
</evidence>
<evidence type="ECO:0000256" key="7">
    <source>
        <dbReference type="ARBA" id="ARBA00023136"/>
    </source>
</evidence>
<reference evidence="13 14" key="1">
    <citation type="submission" date="2020-04" db="EMBL/GenBank/DDBJ databases">
        <authorList>
            <person name="Laetsch R D."/>
            <person name="Stevens L."/>
            <person name="Kumar S."/>
            <person name="Blaxter L. M."/>
        </authorList>
    </citation>
    <scope>NUCLEOTIDE SEQUENCE [LARGE SCALE GENOMIC DNA]</scope>
</reference>
<dbReference type="GO" id="GO:0008270">
    <property type="term" value="F:zinc ion binding"/>
    <property type="evidence" value="ECO:0007669"/>
    <property type="project" value="UniProtKB-KW"/>
</dbReference>
<evidence type="ECO:0000256" key="8">
    <source>
        <dbReference type="PROSITE-ProRule" id="PRU00175"/>
    </source>
</evidence>
<dbReference type="InterPro" id="IPR001841">
    <property type="entry name" value="Znf_RING"/>
</dbReference>
<name>A0A8S1EMA9_9PELO</name>
<comment type="subcellular location">
    <subcellularLocation>
        <location evidence="1">Membrane</location>
    </subcellularLocation>
</comment>
<sequence length="467" mass="51327">MHSGNLPDIIIRLVFALLMRFLQNGGVEATILPNWKADCNGQMLLGTLHGTAQGTYLSLGPDVDYCTSEPEMSGNKFYLCNDCVMKCPEKVVEAPESLLFIADVEPPNSRLKWFTIHTPVANLADFAQCQMLGNNTLAAPGTEETSTDALRSFSKTSVLFVSISFIILMVISLAWLVFYYVQRFRYAHAKDRLQRRLFNAARKALARIPTKSIRSGDEELQTDCAVCLDPYQLHDIVRTLPCRHAYHKSCIDPWLLEHRTCPMCKADILKYFGYQYYDPGRTEDLTGRVEIGDRERERVILPNEIVSPEGSSDSSDSNGFSFDHSEHVESFAFTPSVPPQLVLNAANAKTFRPMSSRVGSASSMTPTSSSSTSHVPPPTSYSARGARSGSHELSTSPQRLIRTSAGSSGSQGQIVNLVQVKSRAASVTRAATIRKESVPPYGPSSSQPTPIDVSSDRPSTSTSTQVV</sequence>
<evidence type="ECO:0000256" key="6">
    <source>
        <dbReference type="ARBA" id="ARBA00022989"/>
    </source>
</evidence>
<accession>A0A8S1EMA9</accession>
<gene>
    <name evidence="13" type="ORF">CBOVIS_LOCUS5763</name>
</gene>
<dbReference type="Pfam" id="PF13639">
    <property type="entry name" value="zf-RING_2"/>
    <property type="match status" value="1"/>
</dbReference>
<dbReference type="Gene3D" id="3.30.40.10">
    <property type="entry name" value="Zinc/RING finger domain, C3HC4 (zinc finger)"/>
    <property type="match status" value="1"/>
</dbReference>
<dbReference type="GO" id="GO:0016020">
    <property type="term" value="C:membrane"/>
    <property type="evidence" value="ECO:0007669"/>
    <property type="project" value="UniProtKB-SubCell"/>
</dbReference>
<evidence type="ECO:0000256" key="2">
    <source>
        <dbReference type="ARBA" id="ARBA00022692"/>
    </source>
</evidence>
<protein>
    <recommendedName>
        <fullName evidence="12">RING-type domain-containing protein</fullName>
    </recommendedName>
</protein>
<evidence type="ECO:0000259" key="12">
    <source>
        <dbReference type="PROSITE" id="PS50089"/>
    </source>
</evidence>
<evidence type="ECO:0000256" key="3">
    <source>
        <dbReference type="ARBA" id="ARBA00022723"/>
    </source>
</evidence>
<organism evidence="13 14">
    <name type="scientific">Caenorhabditis bovis</name>
    <dbReference type="NCBI Taxonomy" id="2654633"/>
    <lineage>
        <taxon>Eukaryota</taxon>
        <taxon>Metazoa</taxon>
        <taxon>Ecdysozoa</taxon>
        <taxon>Nematoda</taxon>
        <taxon>Chromadorea</taxon>
        <taxon>Rhabditida</taxon>
        <taxon>Rhabditina</taxon>
        <taxon>Rhabditomorpha</taxon>
        <taxon>Rhabditoidea</taxon>
        <taxon>Rhabditidae</taxon>
        <taxon>Peloderinae</taxon>
        <taxon>Caenorhabditis</taxon>
    </lineage>
</organism>
<keyword evidence="4 8" id="KW-0863">Zinc-finger</keyword>
<dbReference type="CDD" id="cd16668">
    <property type="entry name" value="RING-H2_RNF130-like"/>
    <property type="match status" value="1"/>
</dbReference>
<dbReference type="SMART" id="SM00184">
    <property type="entry name" value="RING"/>
    <property type="match status" value="1"/>
</dbReference>
<feature type="signal peptide" evidence="11">
    <location>
        <begin position="1"/>
        <end position="29"/>
    </location>
</feature>
<dbReference type="PROSITE" id="PS50089">
    <property type="entry name" value="ZF_RING_2"/>
    <property type="match status" value="1"/>
</dbReference>
<keyword evidence="7 10" id="KW-0472">Membrane</keyword>
<evidence type="ECO:0000313" key="14">
    <source>
        <dbReference type="Proteomes" id="UP000494206"/>
    </source>
</evidence>
<evidence type="ECO:0000256" key="4">
    <source>
        <dbReference type="ARBA" id="ARBA00022771"/>
    </source>
</evidence>
<dbReference type="InterPro" id="IPR013083">
    <property type="entry name" value="Znf_RING/FYVE/PHD"/>
</dbReference>
<keyword evidence="11" id="KW-0732">Signal</keyword>
<evidence type="ECO:0000256" key="9">
    <source>
        <dbReference type="SAM" id="MobiDB-lite"/>
    </source>
</evidence>
<keyword evidence="3" id="KW-0479">Metal-binding</keyword>
<keyword evidence="14" id="KW-1185">Reference proteome</keyword>
<dbReference type="FunFam" id="3.30.40.10:FF:000009">
    <property type="entry name" value="E3 ubiquitin-protein ligase RNF130"/>
    <property type="match status" value="1"/>
</dbReference>
<feature type="compositionally biased region" description="Low complexity" evidence="9">
    <location>
        <begin position="310"/>
        <end position="321"/>
    </location>
</feature>
<dbReference type="EMBL" id="CADEPM010000003">
    <property type="protein sequence ID" value="CAB3403262.1"/>
    <property type="molecule type" value="Genomic_DNA"/>
</dbReference>
<feature type="region of interest" description="Disordered" evidence="9">
    <location>
        <begin position="300"/>
        <end position="321"/>
    </location>
</feature>
<dbReference type="OrthoDB" id="5357315at2759"/>
<dbReference type="AlphaFoldDB" id="A0A8S1EMA9"/>
<dbReference type="PANTHER" id="PTHR46539">
    <property type="entry name" value="E3 UBIQUITIN-PROTEIN LIGASE ATL42"/>
    <property type="match status" value="1"/>
</dbReference>
<dbReference type="Proteomes" id="UP000494206">
    <property type="component" value="Unassembled WGS sequence"/>
</dbReference>
<keyword evidence="2 10" id="KW-0812">Transmembrane</keyword>
<evidence type="ECO:0000256" key="11">
    <source>
        <dbReference type="SAM" id="SignalP"/>
    </source>
</evidence>
<feature type="chain" id="PRO_5035754661" description="RING-type domain-containing protein" evidence="11">
    <location>
        <begin position="30"/>
        <end position="467"/>
    </location>
</feature>
<feature type="region of interest" description="Disordered" evidence="9">
    <location>
        <begin position="431"/>
        <end position="467"/>
    </location>
</feature>
<keyword evidence="6 10" id="KW-1133">Transmembrane helix</keyword>
<feature type="transmembrane region" description="Helical" evidence="10">
    <location>
        <begin position="158"/>
        <end position="181"/>
    </location>
</feature>
<proteinExistence type="predicted"/>
<feature type="compositionally biased region" description="Polar residues" evidence="9">
    <location>
        <begin position="456"/>
        <end position="467"/>
    </location>
</feature>